<protein>
    <submittedName>
        <fullName evidence="2">Uncharacterized protein</fullName>
    </submittedName>
</protein>
<accession>A0A9P6UFR6</accession>
<sequence length="126" mass="14423">MASHLYNLRDTEKSHHYNLRDSTASATKDQMLHTTADQRLSHTQNEAHTYAQAVQGHVQGQGQEHTQKSQTGQQHHQQHQQQHQQHRHQQQHQQRDHPAAVKLATGTEANLEHPVNPDHDLAHPGH</sequence>
<evidence type="ECO:0000256" key="1">
    <source>
        <dbReference type="SAM" id="MobiDB-lite"/>
    </source>
</evidence>
<feature type="compositionally biased region" description="Low complexity" evidence="1">
    <location>
        <begin position="73"/>
        <end position="83"/>
    </location>
</feature>
<evidence type="ECO:0000313" key="2">
    <source>
        <dbReference type="EMBL" id="KAG0290733.1"/>
    </source>
</evidence>
<feature type="compositionally biased region" description="Low complexity" evidence="1">
    <location>
        <begin position="51"/>
        <end position="63"/>
    </location>
</feature>
<feature type="region of interest" description="Disordered" evidence="1">
    <location>
        <begin position="16"/>
        <end position="126"/>
    </location>
</feature>
<feature type="compositionally biased region" description="Polar residues" evidence="1">
    <location>
        <begin position="20"/>
        <end position="47"/>
    </location>
</feature>
<feature type="compositionally biased region" description="Basic and acidic residues" evidence="1">
    <location>
        <begin position="115"/>
        <end position="126"/>
    </location>
</feature>
<dbReference type="EMBL" id="JAAAIN010002710">
    <property type="protein sequence ID" value="KAG0290733.1"/>
    <property type="molecule type" value="Genomic_DNA"/>
</dbReference>
<dbReference type="Proteomes" id="UP000823405">
    <property type="component" value="Unassembled WGS sequence"/>
</dbReference>
<dbReference type="OrthoDB" id="2431525at2759"/>
<evidence type="ECO:0000313" key="3">
    <source>
        <dbReference type="Proteomes" id="UP000823405"/>
    </source>
</evidence>
<name>A0A9P6UFR6_9FUNG</name>
<keyword evidence="3" id="KW-1185">Reference proteome</keyword>
<proteinExistence type="predicted"/>
<organism evidence="2 3">
    <name type="scientific">Linnemannia gamsii</name>
    <dbReference type="NCBI Taxonomy" id="64522"/>
    <lineage>
        <taxon>Eukaryota</taxon>
        <taxon>Fungi</taxon>
        <taxon>Fungi incertae sedis</taxon>
        <taxon>Mucoromycota</taxon>
        <taxon>Mortierellomycotina</taxon>
        <taxon>Mortierellomycetes</taxon>
        <taxon>Mortierellales</taxon>
        <taxon>Mortierellaceae</taxon>
        <taxon>Linnemannia</taxon>
    </lineage>
</organism>
<dbReference type="AlphaFoldDB" id="A0A9P6UFR6"/>
<comment type="caution">
    <text evidence="2">The sequence shown here is derived from an EMBL/GenBank/DDBJ whole genome shotgun (WGS) entry which is preliminary data.</text>
</comment>
<reference evidence="2" key="1">
    <citation type="journal article" date="2020" name="Fungal Divers.">
        <title>Resolving the Mortierellaceae phylogeny through synthesis of multi-gene phylogenetics and phylogenomics.</title>
        <authorList>
            <person name="Vandepol N."/>
            <person name="Liber J."/>
            <person name="Desiro A."/>
            <person name="Na H."/>
            <person name="Kennedy M."/>
            <person name="Barry K."/>
            <person name="Grigoriev I.V."/>
            <person name="Miller A.N."/>
            <person name="O'Donnell K."/>
            <person name="Stajich J.E."/>
            <person name="Bonito G."/>
        </authorList>
    </citation>
    <scope>NUCLEOTIDE SEQUENCE</scope>
    <source>
        <strain evidence="2">NVP60</strain>
    </source>
</reference>
<gene>
    <name evidence="2" type="ORF">BGZ97_006107</name>
</gene>